<feature type="transmembrane region" description="Helical" evidence="1">
    <location>
        <begin position="74"/>
        <end position="92"/>
    </location>
</feature>
<keyword evidence="1" id="KW-1133">Transmembrane helix</keyword>
<dbReference type="AlphaFoldDB" id="A0A5D6WPH5"/>
<name>A0A5D6WPH5_9FIRM</name>
<evidence type="ECO:0000313" key="2">
    <source>
        <dbReference type="EMBL" id="TYZ30036.1"/>
    </source>
</evidence>
<keyword evidence="1" id="KW-0812">Transmembrane</keyword>
<evidence type="ECO:0000313" key="3">
    <source>
        <dbReference type="Proteomes" id="UP000322783"/>
    </source>
</evidence>
<reference evidence="2 3" key="1">
    <citation type="submission" date="2019-08" db="EMBL/GenBank/DDBJ databases">
        <title>Selenomonas sp. mPRGC5 and Selenomonas sp. mPRGC8 isolated from ruminal fluid of dairy goat (Capra hircus).</title>
        <authorList>
            <person name="Poothong S."/>
            <person name="Nuengjamnong C."/>
            <person name="Tanasupawat S."/>
        </authorList>
    </citation>
    <scope>NUCLEOTIDE SEQUENCE [LARGE SCALE GENOMIC DNA]</scope>
    <source>
        <strain evidence="3">mPRGC8</strain>
    </source>
</reference>
<protein>
    <submittedName>
        <fullName evidence="2">Uncharacterized protein</fullName>
    </submittedName>
</protein>
<evidence type="ECO:0000256" key="1">
    <source>
        <dbReference type="SAM" id="Phobius"/>
    </source>
</evidence>
<proteinExistence type="predicted"/>
<feature type="transmembrane region" description="Helical" evidence="1">
    <location>
        <begin position="15"/>
        <end position="35"/>
    </location>
</feature>
<sequence>MSTLSQSSFSEDESWCNKFILMLVAIQVVCLWRTVSLVTNGMSHDSSLLPSLAMLVVMIPAIIMMIYINYRNKVWHFFFRILLSGLVNMFILCMIGQFVGIAGAVVWIIAAVFVNRHRFKIFTNYKKYLTYIVATYALTFVFNMFFGVAILTHGVGTMTAVIAPFIPSILVLIWLCYLLKQEIKQGRSFWEATRILALMPMSCGYFFIGLLTLVPIKLFSGESLFGEEGHDYLAMPQE</sequence>
<keyword evidence="1" id="KW-0472">Membrane</keyword>
<feature type="transmembrane region" description="Helical" evidence="1">
    <location>
        <begin position="195"/>
        <end position="216"/>
    </location>
</feature>
<feature type="transmembrane region" description="Helical" evidence="1">
    <location>
        <begin position="98"/>
        <end position="116"/>
    </location>
</feature>
<feature type="transmembrane region" description="Helical" evidence="1">
    <location>
        <begin position="47"/>
        <end position="67"/>
    </location>
</feature>
<dbReference type="Proteomes" id="UP000322783">
    <property type="component" value="Unassembled WGS sequence"/>
</dbReference>
<keyword evidence="3" id="KW-1185">Reference proteome</keyword>
<accession>A0A5D6WPH5</accession>
<dbReference type="EMBL" id="VTOZ01000005">
    <property type="protein sequence ID" value="TYZ30036.1"/>
    <property type="molecule type" value="Genomic_DNA"/>
</dbReference>
<gene>
    <name evidence="2" type="ORF">FZ041_03775</name>
</gene>
<organism evidence="2 3">
    <name type="scientific">Selenomonas caprae</name>
    <dbReference type="NCBI Taxonomy" id="2606905"/>
    <lineage>
        <taxon>Bacteria</taxon>
        <taxon>Bacillati</taxon>
        <taxon>Bacillota</taxon>
        <taxon>Negativicutes</taxon>
        <taxon>Selenomonadales</taxon>
        <taxon>Selenomonadaceae</taxon>
        <taxon>Selenomonas</taxon>
    </lineage>
</organism>
<comment type="caution">
    <text evidence="2">The sequence shown here is derived from an EMBL/GenBank/DDBJ whole genome shotgun (WGS) entry which is preliminary data.</text>
</comment>
<dbReference type="RefSeq" id="WP_149188576.1">
    <property type="nucleotide sequence ID" value="NZ_VTOZ01000005.1"/>
</dbReference>
<feature type="transmembrane region" description="Helical" evidence="1">
    <location>
        <begin position="157"/>
        <end position="179"/>
    </location>
</feature>
<feature type="transmembrane region" description="Helical" evidence="1">
    <location>
        <begin position="128"/>
        <end position="151"/>
    </location>
</feature>